<evidence type="ECO:0000313" key="10">
    <source>
        <dbReference type="Proteomes" id="UP000515145"/>
    </source>
</evidence>
<dbReference type="InterPro" id="IPR052749">
    <property type="entry name" value="Alpha-tectorin"/>
</dbReference>
<dbReference type="GeneID" id="114451641"/>
<dbReference type="CDD" id="cd19941">
    <property type="entry name" value="TIL"/>
    <property type="match status" value="3"/>
</dbReference>
<dbReference type="SMART" id="SM00241">
    <property type="entry name" value="ZP"/>
    <property type="match status" value="1"/>
</dbReference>
<feature type="chain" id="PRO_5027827652" evidence="6">
    <location>
        <begin position="19"/>
        <end position="2024"/>
    </location>
</feature>
<dbReference type="Pfam" id="PF00094">
    <property type="entry name" value="VWD"/>
    <property type="match status" value="4"/>
</dbReference>
<dbReference type="SUPFAM" id="SSF57567">
    <property type="entry name" value="Serine protease inhibitors"/>
    <property type="match status" value="3"/>
</dbReference>
<dbReference type="InterPro" id="IPR014853">
    <property type="entry name" value="VWF/SSPO/ZAN-like_Cys-rich_dom"/>
</dbReference>
<dbReference type="PANTHER" id="PTHR46160:SF9">
    <property type="entry name" value="PROTEIN PRY2-RELATED"/>
    <property type="match status" value="1"/>
</dbReference>
<dbReference type="Proteomes" id="UP000515145">
    <property type="component" value="Chromosome 19"/>
</dbReference>
<dbReference type="OrthoDB" id="3438930at2759"/>
<dbReference type="Gene3D" id="2.10.25.10">
    <property type="entry name" value="Laminin"/>
    <property type="match status" value="3"/>
</dbReference>
<dbReference type="PROSITE" id="PS51233">
    <property type="entry name" value="VWFD"/>
    <property type="match status" value="4"/>
</dbReference>
<feature type="domain" description="NIDO" evidence="8">
    <location>
        <begin position="90"/>
        <end position="231"/>
    </location>
</feature>
<dbReference type="FunFam" id="2.10.25.10:FF:000055">
    <property type="entry name" value="alpha-tectorin isoform X1"/>
    <property type="match status" value="2"/>
</dbReference>
<gene>
    <name evidence="11" type="primary">LOC114451641</name>
</gene>
<dbReference type="InterPro" id="IPR002919">
    <property type="entry name" value="TIL_dom"/>
</dbReference>
<evidence type="ECO:0000313" key="11">
    <source>
        <dbReference type="RefSeq" id="XP_028286212.1"/>
    </source>
</evidence>
<keyword evidence="4" id="KW-1015">Disulfide bond</keyword>
<evidence type="ECO:0000256" key="1">
    <source>
        <dbReference type="ARBA" id="ARBA00004370"/>
    </source>
</evidence>
<dbReference type="Pfam" id="PF01826">
    <property type="entry name" value="TIL"/>
    <property type="match status" value="3"/>
</dbReference>
<comment type="subcellular location">
    <subcellularLocation>
        <location evidence="1">Membrane</location>
    </subcellularLocation>
</comment>
<dbReference type="Pfam" id="PF12714">
    <property type="entry name" value="TILa"/>
    <property type="match status" value="2"/>
</dbReference>
<evidence type="ECO:0000259" key="9">
    <source>
        <dbReference type="PROSITE" id="PS51233"/>
    </source>
</evidence>
<evidence type="ECO:0000256" key="2">
    <source>
        <dbReference type="ARBA" id="ARBA00022729"/>
    </source>
</evidence>
<feature type="domain" description="VWFD" evidence="9">
    <location>
        <begin position="1443"/>
        <end position="1623"/>
    </location>
</feature>
<dbReference type="SMART" id="SM00216">
    <property type="entry name" value="VWD"/>
    <property type="match status" value="4"/>
</dbReference>
<keyword evidence="2 6" id="KW-0732">Signal</keyword>
<dbReference type="PROSITE" id="PS51034">
    <property type="entry name" value="ZP_2"/>
    <property type="match status" value="1"/>
</dbReference>
<keyword evidence="3" id="KW-0472">Membrane</keyword>
<dbReference type="PROSITE" id="PS51220">
    <property type="entry name" value="NIDO"/>
    <property type="match status" value="1"/>
</dbReference>
<evidence type="ECO:0000256" key="5">
    <source>
        <dbReference type="ARBA" id="ARBA00023180"/>
    </source>
</evidence>
<keyword evidence="10" id="KW-1185">Reference proteome</keyword>
<dbReference type="InterPro" id="IPR001507">
    <property type="entry name" value="ZP_dom"/>
</dbReference>
<organism evidence="10 11">
    <name type="scientific">Parambassis ranga</name>
    <name type="common">Indian glassy fish</name>
    <dbReference type="NCBI Taxonomy" id="210632"/>
    <lineage>
        <taxon>Eukaryota</taxon>
        <taxon>Metazoa</taxon>
        <taxon>Chordata</taxon>
        <taxon>Craniata</taxon>
        <taxon>Vertebrata</taxon>
        <taxon>Euteleostomi</taxon>
        <taxon>Actinopterygii</taxon>
        <taxon>Neopterygii</taxon>
        <taxon>Teleostei</taxon>
        <taxon>Neoteleostei</taxon>
        <taxon>Acanthomorphata</taxon>
        <taxon>Ovalentaria</taxon>
        <taxon>Ambassidae</taxon>
        <taxon>Parambassis</taxon>
    </lineage>
</organism>
<proteinExistence type="predicted"/>
<dbReference type="SMART" id="SM00832">
    <property type="entry name" value="C8"/>
    <property type="match status" value="4"/>
</dbReference>
<evidence type="ECO:0000256" key="3">
    <source>
        <dbReference type="ARBA" id="ARBA00023136"/>
    </source>
</evidence>
<dbReference type="PANTHER" id="PTHR46160">
    <property type="entry name" value="ALPHA-TECTORIN-RELATED"/>
    <property type="match status" value="1"/>
</dbReference>
<dbReference type="InterPro" id="IPR001846">
    <property type="entry name" value="VWF_type-D"/>
</dbReference>
<feature type="domain" description="VWFD" evidence="9">
    <location>
        <begin position="681"/>
        <end position="859"/>
    </location>
</feature>
<dbReference type="Pfam" id="PF08742">
    <property type="entry name" value="C8"/>
    <property type="match status" value="4"/>
</dbReference>
<dbReference type="GO" id="GO:0016020">
    <property type="term" value="C:membrane"/>
    <property type="evidence" value="ECO:0007669"/>
    <property type="project" value="UniProtKB-SubCell"/>
</dbReference>
<dbReference type="Gene3D" id="2.60.40.4100">
    <property type="entry name" value="Zona pellucida, ZP-C domain"/>
    <property type="match status" value="1"/>
</dbReference>
<evidence type="ECO:0000256" key="6">
    <source>
        <dbReference type="SAM" id="SignalP"/>
    </source>
</evidence>
<dbReference type="InterPro" id="IPR003886">
    <property type="entry name" value="NIDO_dom"/>
</dbReference>
<feature type="domain" description="ZP" evidence="7">
    <location>
        <begin position="1758"/>
        <end position="2002"/>
    </location>
</feature>
<dbReference type="Gene3D" id="2.60.40.3210">
    <property type="entry name" value="Zona pellucida, ZP-N domain"/>
    <property type="match status" value="1"/>
</dbReference>
<dbReference type="InParanoid" id="A0A6P7KCY5"/>
<dbReference type="InterPro" id="IPR025615">
    <property type="entry name" value="TILa_dom"/>
</dbReference>
<dbReference type="Pfam" id="PF00100">
    <property type="entry name" value="Zona_pellucida"/>
    <property type="match status" value="1"/>
</dbReference>
<sequence length="2024" mass="222918">MLSVLLLGIISTVKPTSSEGILYPWIGTENPRSDDGSSDLIRLQKPFVYFGRKYDHIYVNQNGHLTFTAPFRSFVPMRFPMYGVRDIIAPFWTDLDNRQSGQVYYKEYTNGTVLQNATQHINTYFPSTRFTADWVFVATWYEVAYYLNSGTRTTVQAVLISGGSYSFVLMNYGKIASTVYDVQAGYDTINSTHHWTIPGSFSNEATGDGSIFHLRSNVNIPGRWVFRTDRGEYYCTFIGVFLQLGDTFWTDRTCAQKCTCTRAGLQCYSQPCTFSQICQETFFRYSCQTVQRRTCTISGDPHYYTFDNTVFHFQGTCTYVLSEQCGQGLPYYRVEGKNEHRGSTRVSWTRLVKVFVNNETIELVKGRRSEAKVNGNFATAPFSLSNGTIQVYESGFSVVVSTNFGLVVSYDTSHYVTISVPYTYLNATCGLCGNFNDHPGDDFRTRQGQVVSSDVIFANSWTVAGDDDPGCGVYCAGPDCAACNNAQTALYSDTAHCGILQIMSGPFAACHQQLPPQRFVESCVFDLCIGEGYQPILCQALNVYASQCQQNGIQLPSWRRQGFCEIPCPANSHFESQGTGCPPTCVNPNSTQSCPLPAQESCVCNSGYILSGGVCVPRAECGCSFEGRYHRSGETVILDEDCGRRCSCSYGSMTCHFYACGPLESCSVKEGERGCRPNSYATCWIKGPGSYQTFDGLTYQYPGACQLTLAKVMGSSSHPHFALSIEKMPTDLQNLTWVLHIRTENAHVSIEIANGSKVQVDGQQVRLPFSSGSSQIQIFHNSIHSIILRTSFGVTVQTVWPHFVSITVPVVYNGSLGGLCGNYNGHPNDDYRTPDGILVNSSYLFGDSWRFGPRTAQCLGSRSYFAINNDNSSEYCSILGMPGGPFSQCWGTVDPQQHVHTCNVTVKSSMYPKEVLCEILQHYTIMCQQEGLTVRQWRHTTGCEQTCPLNSHYEQCGTLCPSTCPSLSFPFSCDTLCQEGCQCNDGFVLNGNQCVRPTSCGCYYQGHYHQGGEQFWEGQECQSFCTCNGTTAVVHCIPRSCGPQESCRVVEAEYGCHPNPHGTCSASGDPHYLTFDRKAYDFQGTCRYVLATVCNATDGLHQFSVEAKNEPWNGFSVSFTAEVFVNVWGYQVHMKTQKRGMVQVNGVTRNLPFSLNGSVSVSASGSTTTVKADYGLSVTYDGLHTVTVSVPSKYRNKMCGLCGNFNGNPNDEFQTSSGTIVTTPDDFGKAWKVPGDYACSDGCGSSCPRCADERPARAQCDVIQAADGPLSFCHDRVDPATYFKDCVFDVCVSGNENHVLLCRAIEAYVATCQSSNVTIQPWRQNTTCRLNCPANSHHDLCGTDCGHTCSNSTDFSCRQVCSEGCFCDAGFFRSGVRCVPVEQCGCQHGEFYYNAGESFWTAGCSQRCECRAPNDLRCSAAPCTNAQKCTIRNGKLGCYAVMSTCTVWGDPHYITFDGAVAHFQGSCSYIITESVNHHSDETQFQVIATNNHRGNNRVSFVSAVDVYLSNQPESVYIRIGPNKRVKVNGSEVSLPTTAGTLAQVVTQGSYIVVNANDLIVQFDGYSTLLVRLGHNRENRVSGMCGNFNDNSTDDKVSPNGTLAQNDNDFGHSWKASTSQPGCGSTDNGIDVGSSNCSSKQEYSELCSVITNTTGPFSACHLHSDPQPFFTSCVYDLCLYTPANGMLCSAVAAYETTCSVSGLNIPDWRSALQCAKSDPCNQLNCTEDEWCGEKDGFYGCFCDEHHPWPNNKSYNSSVTCAGSSGTVSLSRCQLFEAGFHPSALHLRDPSCKGTLQNGRVVFHFNSDDQLCGTVLKGNSSHLSYENIIVADEGVNVTLTFSCEYLRTEAVSMNSGINPMKRFMSKKLPSGQGHYNVKIIPYQDAGFRFPLTSNTNIELETEHRLYVEVRTEGVDEQQVVTVVESCWATPVNNASHPVRHNLITAKCPDTDDTTVELIQNGNSTEARFSFEIFTFTNYPSIYLHCQARLCLLQHNKCITVPLGKNDGTSWKIIIIAIIYSELELTE</sequence>
<protein>
    <submittedName>
        <fullName evidence="11">Alpha-tectorin-like</fullName>
    </submittedName>
</protein>
<dbReference type="RefSeq" id="XP_028286212.1">
    <property type="nucleotide sequence ID" value="XM_028430411.1"/>
</dbReference>
<name>A0A6P7KCY5_9TELE</name>
<feature type="domain" description="VWFD" evidence="9">
    <location>
        <begin position="1062"/>
        <end position="1240"/>
    </location>
</feature>
<dbReference type="Pfam" id="PF06119">
    <property type="entry name" value="NIDO"/>
    <property type="match status" value="1"/>
</dbReference>
<feature type="domain" description="VWFD" evidence="9">
    <location>
        <begin position="293"/>
        <end position="472"/>
    </location>
</feature>
<evidence type="ECO:0000256" key="4">
    <source>
        <dbReference type="ARBA" id="ARBA00023157"/>
    </source>
</evidence>
<dbReference type="InterPro" id="IPR036084">
    <property type="entry name" value="Ser_inhib-like_sf"/>
</dbReference>
<feature type="signal peptide" evidence="6">
    <location>
        <begin position="1"/>
        <end position="18"/>
    </location>
</feature>
<dbReference type="SMART" id="SM00539">
    <property type="entry name" value="NIDO"/>
    <property type="match status" value="1"/>
</dbReference>
<dbReference type="InterPro" id="IPR055355">
    <property type="entry name" value="ZP-C"/>
</dbReference>
<reference evidence="11" key="1">
    <citation type="submission" date="2025-08" db="UniProtKB">
        <authorList>
            <consortium name="RefSeq"/>
        </authorList>
    </citation>
    <scope>IDENTIFICATION</scope>
</reference>
<evidence type="ECO:0000259" key="7">
    <source>
        <dbReference type="PROSITE" id="PS51034"/>
    </source>
</evidence>
<evidence type="ECO:0000259" key="8">
    <source>
        <dbReference type="PROSITE" id="PS51220"/>
    </source>
</evidence>
<dbReference type="GO" id="GO:0007160">
    <property type="term" value="P:cell-matrix adhesion"/>
    <property type="evidence" value="ECO:0007669"/>
    <property type="project" value="InterPro"/>
</dbReference>
<keyword evidence="5" id="KW-0325">Glycoprotein</keyword>
<accession>A0A6P7KCY5</accession>
<dbReference type="InterPro" id="IPR042235">
    <property type="entry name" value="ZP-C_dom"/>
</dbReference>